<dbReference type="InterPro" id="IPR004089">
    <property type="entry name" value="MCPsignal_dom"/>
</dbReference>
<dbReference type="SMART" id="SM00283">
    <property type="entry name" value="MA"/>
    <property type="match status" value="1"/>
</dbReference>
<keyword evidence="4" id="KW-0175">Coiled coil</keyword>
<dbReference type="PROSITE" id="PS50885">
    <property type="entry name" value="HAMP"/>
    <property type="match status" value="1"/>
</dbReference>
<dbReference type="InterPro" id="IPR003660">
    <property type="entry name" value="HAMP_dom"/>
</dbReference>
<proteinExistence type="inferred from homology"/>
<reference evidence="8" key="1">
    <citation type="submission" date="2016-04" db="EMBL/GenBank/DDBJ databases">
        <authorList>
            <person name="Nguyen H.D."/>
            <person name="Kesanakurti P."/>
            <person name="Cullis J."/>
            <person name="Levesque C.A."/>
            <person name="Hambleton S."/>
        </authorList>
    </citation>
    <scope>NUCLEOTIDE SEQUENCE</scope>
    <source>
        <strain evidence="8">DAOMC 238032</strain>
    </source>
</reference>
<evidence type="ECO:0000313" key="8">
    <source>
        <dbReference type="EMBL" id="KAE8243217.1"/>
    </source>
</evidence>
<organism evidence="8 9">
    <name type="scientific">Tilletia caries</name>
    <name type="common">wheat bunt fungus</name>
    <dbReference type="NCBI Taxonomy" id="13290"/>
    <lineage>
        <taxon>Eukaryota</taxon>
        <taxon>Fungi</taxon>
        <taxon>Dikarya</taxon>
        <taxon>Basidiomycota</taxon>
        <taxon>Ustilaginomycotina</taxon>
        <taxon>Exobasidiomycetes</taxon>
        <taxon>Tilletiales</taxon>
        <taxon>Tilletiaceae</taxon>
        <taxon>Tilletia</taxon>
    </lineage>
</organism>
<dbReference type="SUPFAM" id="SSF55785">
    <property type="entry name" value="PYP-like sensor domain (PAS domain)"/>
    <property type="match status" value="1"/>
</dbReference>
<dbReference type="PROSITE" id="PS50113">
    <property type="entry name" value="PAC"/>
    <property type="match status" value="1"/>
</dbReference>
<accession>A0A8T8SLD7</accession>
<dbReference type="Gene3D" id="3.30.450.20">
    <property type="entry name" value="PAS domain"/>
    <property type="match status" value="2"/>
</dbReference>
<dbReference type="InterPro" id="IPR051310">
    <property type="entry name" value="MCP_chemotaxis"/>
</dbReference>
<dbReference type="InterPro" id="IPR000700">
    <property type="entry name" value="PAS-assoc_C"/>
</dbReference>
<dbReference type="Gene3D" id="1.10.287.950">
    <property type="entry name" value="Methyl-accepting chemotaxis protein"/>
    <property type="match status" value="1"/>
</dbReference>
<dbReference type="InterPro" id="IPR001610">
    <property type="entry name" value="PAC"/>
</dbReference>
<comment type="similarity">
    <text evidence="2">Belongs to the methyl-accepting chemotaxis (MCP) protein family.</text>
</comment>
<dbReference type="SUPFAM" id="SSF58104">
    <property type="entry name" value="Methyl-accepting chemotaxis protein (MCP) signaling domain"/>
    <property type="match status" value="1"/>
</dbReference>
<feature type="domain" description="HAMP" evidence="7">
    <location>
        <begin position="244"/>
        <end position="296"/>
    </location>
</feature>
<name>A0A8T8SLD7_9BASI</name>
<comment type="caution">
    <text evidence="8">The sequence shown here is derived from an EMBL/GenBank/DDBJ whole genome shotgun (WGS) entry which is preliminary data.</text>
</comment>
<feature type="coiled-coil region" evidence="4">
    <location>
        <begin position="320"/>
        <end position="357"/>
    </location>
</feature>
<keyword evidence="1" id="KW-0145">Chemotaxis</keyword>
<dbReference type="GO" id="GO:0016020">
    <property type="term" value="C:membrane"/>
    <property type="evidence" value="ECO:0007669"/>
    <property type="project" value="InterPro"/>
</dbReference>
<dbReference type="Pfam" id="PF00015">
    <property type="entry name" value="MCPsignal"/>
    <property type="match status" value="1"/>
</dbReference>
<dbReference type="PANTHER" id="PTHR43531:SF11">
    <property type="entry name" value="METHYL-ACCEPTING CHEMOTAXIS PROTEIN 3"/>
    <property type="match status" value="1"/>
</dbReference>
<evidence type="ECO:0000256" key="1">
    <source>
        <dbReference type="ARBA" id="ARBA00022500"/>
    </source>
</evidence>
<dbReference type="AlphaFoldDB" id="A0A8T8SLD7"/>
<dbReference type="PROSITE" id="PS50111">
    <property type="entry name" value="CHEMOTAXIS_TRANSDUC_2"/>
    <property type="match status" value="1"/>
</dbReference>
<feature type="domain" description="Methyl-accepting transducer" evidence="5">
    <location>
        <begin position="301"/>
        <end position="530"/>
    </location>
</feature>
<evidence type="ECO:0000313" key="9">
    <source>
        <dbReference type="Proteomes" id="UP000077671"/>
    </source>
</evidence>
<dbReference type="GO" id="GO:0004888">
    <property type="term" value="F:transmembrane signaling receptor activity"/>
    <property type="evidence" value="ECO:0007669"/>
    <property type="project" value="InterPro"/>
</dbReference>
<evidence type="ECO:0000256" key="4">
    <source>
        <dbReference type="SAM" id="Coils"/>
    </source>
</evidence>
<dbReference type="InterPro" id="IPR035965">
    <property type="entry name" value="PAS-like_dom_sf"/>
</dbReference>
<evidence type="ECO:0008006" key="10">
    <source>
        <dbReference type="Google" id="ProtNLM"/>
    </source>
</evidence>
<dbReference type="PRINTS" id="PR00260">
    <property type="entry name" value="CHEMTRNSDUCR"/>
</dbReference>
<protein>
    <recommendedName>
        <fullName evidence="10">Methyl-accepting chemotaxis protein</fullName>
    </recommendedName>
</protein>
<dbReference type="InterPro" id="IPR004090">
    <property type="entry name" value="Chemotax_Me-accpt_rcpt"/>
</dbReference>
<feature type="domain" description="PAC" evidence="6">
    <location>
        <begin position="201"/>
        <end position="255"/>
    </location>
</feature>
<evidence type="ECO:0000259" key="5">
    <source>
        <dbReference type="PROSITE" id="PS50111"/>
    </source>
</evidence>
<dbReference type="GO" id="GO:0007165">
    <property type="term" value="P:signal transduction"/>
    <property type="evidence" value="ECO:0007669"/>
    <property type="project" value="UniProtKB-KW"/>
</dbReference>
<dbReference type="InterPro" id="IPR000014">
    <property type="entry name" value="PAS"/>
</dbReference>
<reference evidence="8" key="2">
    <citation type="journal article" date="2019" name="IMA Fungus">
        <title>Genome sequencing and comparison of five Tilletia species to identify candidate genes for the detection of regulated species infecting wheat.</title>
        <authorList>
            <person name="Nguyen H.D.T."/>
            <person name="Sultana T."/>
            <person name="Kesanakurti P."/>
            <person name="Hambleton S."/>
        </authorList>
    </citation>
    <scope>NUCLEOTIDE SEQUENCE</scope>
    <source>
        <strain evidence="8">DAOMC 238032</strain>
    </source>
</reference>
<dbReference type="PANTHER" id="PTHR43531">
    <property type="entry name" value="PROTEIN ICFG"/>
    <property type="match status" value="1"/>
</dbReference>
<gene>
    <name evidence="8" type="ORF">A4X03_0g7834</name>
</gene>
<dbReference type="NCBIfam" id="TIGR00229">
    <property type="entry name" value="sensory_box"/>
    <property type="match status" value="1"/>
</dbReference>
<keyword evidence="3" id="KW-0807">Transducer</keyword>
<dbReference type="Pfam" id="PF13426">
    <property type="entry name" value="PAS_9"/>
    <property type="match status" value="1"/>
</dbReference>
<evidence type="ECO:0000259" key="7">
    <source>
        <dbReference type="PROSITE" id="PS50885"/>
    </source>
</evidence>
<dbReference type="SMART" id="SM00086">
    <property type="entry name" value="PAC"/>
    <property type="match status" value="1"/>
</dbReference>
<sequence>MHLMSTKLERAKLASLETISANIMIADEKLKILYVNGATRRLLEAAEHEMRAELPQFSMAKLVGSNIDIFHKNPQHQRTMLGALKSRHDATIKVGSHVFDLIVTPLKTGAKTVGYVVEWADAKARIENTDFRNQLRAISRAQAVIEFMPDGEIITANDHFLDAMGYRLEELKGKNHRMFLPSGSDGDAEYEAMWSDLRSNKPMLGDIVRYGKGGSRVYLNASYNPITDDSGRVVKVVKFANDVSDRVSAVTQIADALQKLASGDLECKIASTFSGTFEPMRSNFNETVDQLSSALGAVSRSASVIEMGAKEIAQASNDLSRRTEQQAAALEETAAALDEITVNVANASKRADEARSATEDASRSARQSAQVVTQAIGAMDKIEQSSKEISNIISVIDEIAFQTNLLALNAGVEAARAGEAGKGFAVVAQEVRELAQRSAKAAKEINQLIKSSSDEVKTGVKLVADTGVALEGIQNNVASVNEHMTAIAGAAKEQAIGLSEVNSAVNQLDQVTQQNAAMVEESTAASNALLNETEGLRQSLSRFAKTPTDNPVRGLPRLIATAS</sequence>
<dbReference type="FunFam" id="1.10.287.950:FF:000001">
    <property type="entry name" value="Methyl-accepting chemotaxis sensory transducer"/>
    <property type="match status" value="1"/>
</dbReference>
<evidence type="ECO:0000256" key="2">
    <source>
        <dbReference type="ARBA" id="ARBA00029447"/>
    </source>
</evidence>
<dbReference type="Proteomes" id="UP000077671">
    <property type="component" value="Unassembled WGS sequence"/>
</dbReference>
<dbReference type="EMBL" id="LWDD02002035">
    <property type="protein sequence ID" value="KAE8243217.1"/>
    <property type="molecule type" value="Genomic_DNA"/>
</dbReference>
<dbReference type="Pfam" id="PF13188">
    <property type="entry name" value="PAS_8"/>
    <property type="match status" value="1"/>
</dbReference>
<evidence type="ECO:0000256" key="3">
    <source>
        <dbReference type="PROSITE-ProRule" id="PRU00284"/>
    </source>
</evidence>
<dbReference type="CDD" id="cd00130">
    <property type="entry name" value="PAS"/>
    <property type="match status" value="1"/>
</dbReference>
<dbReference type="CDD" id="cd11386">
    <property type="entry name" value="MCP_signal"/>
    <property type="match status" value="1"/>
</dbReference>
<evidence type="ECO:0000259" key="6">
    <source>
        <dbReference type="PROSITE" id="PS50113"/>
    </source>
</evidence>